<evidence type="ECO:0000313" key="2">
    <source>
        <dbReference type="EMBL" id="NMF97076.1"/>
    </source>
</evidence>
<dbReference type="EMBL" id="WTVS01000010">
    <property type="protein sequence ID" value="NMF97076.1"/>
    <property type="molecule type" value="Genomic_DNA"/>
</dbReference>
<comment type="caution">
    <text evidence="2">The sequence shown here is derived from an EMBL/GenBank/DDBJ whole genome shotgun (WGS) entry which is preliminary data.</text>
</comment>
<accession>A0ABX1NCQ7</accession>
<dbReference type="Proteomes" id="UP000634522">
    <property type="component" value="Unassembled WGS sequence"/>
</dbReference>
<feature type="compositionally biased region" description="Basic and acidic residues" evidence="1">
    <location>
        <begin position="1"/>
        <end position="15"/>
    </location>
</feature>
<keyword evidence="3" id="KW-1185">Reference proteome</keyword>
<dbReference type="RefSeq" id="WP_169138813.1">
    <property type="nucleotide sequence ID" value="NZ_WTVS01000010.1"/>
</dbReference>
<evidence type="ECO:0000313" key="3">
    <source>
        <dbReference type="Proteomes" id="UP000634522"/>
    </source>
</evidence>
<proteinExistence type="predicted"/>
<feature type="region of interest" description="Disordered" evidence="1">
    <location>
        <begin position="1"/>
        <end position="59"/>
    </location>
</feature>
<name>A0ABX1NCQ7_9RHOO</name>
<dbReference type="InterPro" id="IPR021735">
    <property type="entry name" value="DUF3306"/>
</dbReference>
<feature type="region of interest" description="Disordered" evidence="1">
    <location>
        <begin position="138"/>
        <end position="206"/>
    </location>
</feature>
<feature type="compositionally biased region" description="Low complexity" evidence="1">
    <location>
        <begin position="16"/>
        <end position="59"/>
    </location>
</feature>
<evidence type="ECO:0000256" key="1">
    <source>
        <dbReference type="SAM" id="MobiDB-lite"/>
    </source>
</evidence>
<feature type="compositionally biased region" description="Low complexity" evidence="1">
    <location>
        <begin position="142"/>
        <end position="152"/>
    </location>
</feature>
<protein>
    <submittedName>
        <fullName evidence="2">DUF3306 domain-containing protein</fullName>
    </submittedName>
</protein>
<gene>
    <name evidence="2" type="ORF">GPA27_06715</name>
</gene>
<sequence length="206" mass="21001">MSRFLERWSRLKRGDAAAAEPVAPVVPATPAAQGRAAPAAAPTAAPTADAGSPASPAEAALPPIDSLDLAADFSAFMKKEVSESLRRAALRKLFSDPHFHFERMDKLDIYIDDYSGSDPIPADMLQKLGQFEMLLKEEDAQESAAQPAASQAVGDADAGQSPAAATSDAQAAEGAPGAPSAGATPSRHGEASAQPGSGGPTPADRA</sequence>
<organism evidence="2 3">
    <name type="scientific">Aromatoleum toluolicum</name>
    <dbReference type="NCBI Taxonomy" id="90060"/>
    <lineage>
        <taxon>Bacteria</taxon>
        <taxon>Pseudomonadati</taxon>
        <taxon>Pseudomonadota</taxon>
        <taxon>Betaproteobacteria</taxon>
        <taxon>Rhodocyclales</taxon>
        <taxon>Rhodocyclaceae</taxon>
        <taxon>Aromatoleum</taxon>
    </lineage>
</organism>
<feature type="compositionally biased region" description="Low complexity" evidence="1">
    <location>
        <begin position="163"/>
        <end position="186"/>
    </location>
</feature>
<dbReference type="Pfam" id="PF11748">
    <property type="entry name" value="DUF3306"/>
    <property type="match status" value="1"/>
</dbReference>
<reference evidence="2 3" key="1">
    <citation type="submission" date="2019-12" db="EMBL/GenBank/DDBJ databases">
        <title>Comparative genomics gives insights into the taxonomy of the Azoarcus-Aromatoleum group and reveals separate origins of nif in the plant-associated Azoarcus and non-plant-associated Aromatoleum sub-groups.</title>
        <authorList>
            <person name="Lafos M."/>
            <person name="Maluk M."/>
            <person name="Batista M."/>
            <person name="Junghare M."/>
            <person name="Carmona M."/>
            <person name="Faoro H."/>
            <person name="Cruz L.M."/>
            <person name="Battistoni F."/>
            <person name="De Souza E."/>
            <person name="Pedrosa F."/>
            <person name="Chen W.-M."/>
            <person name="Poole P.S."/>
            <person name="Dixon R.A."/>
            <person name="James E.K."/>
        </authorList>
    </citation>
    <scope>NUCLEOTIDE SEQUENCE [LARGE SCALE GENOMIC DNA]</scope>
    <source>
        <strain evidence="2 3">T</strain>
    </source>
</reference>